<gene>
    <name evidence="2" type="ORF">UFOVP1244_95</name>
</gene>
<protein>
    <submittedName>
        <fullName evidence="2">Uncharacterized protein</fullName>
    </submittedName>
</protein>
<accession>A0A6J5R7C1</accession>
<feature type="region of interest" description="Disordered" evidence="1">
    <location>
        <begin position="1"/>
        <end position="21"/>
    </location>
</feature>
<proteinExistence type="predicted"/>
<dbReference type="EMBL" id="LR797181">
    <property type="protein sequence ID" value="CAB4192813.1"/>
    <property type="molecule type" value="Genomic_DNA"/>
</dbReference>
<evidence type="ECO:0000256" key="1">
    <source>
        <dbReference type="SAM" id="MobiDB-lite"/>
    </source>
</evidence>
<name>A0A6J5R7C1_9CAUD</name>
<reference evidence="2" key="1">
    <citation type="submission" date="2020-05" db="EMBL/GenBank/DDBJ databases">
        <authorList>
            <person name="Chiriac C."/>
            <person name="Salcher M."/>
            <person name="Ghai R."/>
            <person name="Kavagutti S V."/>
        </authorList>
    </citation>
    <scope>NUCLEOTIDE SEQUENCE</scope>
</reference>
<evidence type="ECO:0000313" key="2">
    <source>
        <dbReference type="EMBL" id="CAB4192813.1"/>
    </source>
</evidence>
<sequence length="58" mass="6489">MSDRDNREFAPIGRFPPPRPPAELTTIAARISAIERLFDALEERVTELEASPPTAGRR</sequence>
<organism evidence="2">
    <name type="scientific">uncultured Caudovirales phage</name>
    <dbReference type="NCBI Taxonomy" id="2100421"/>
    <lineage>
        <taxon>Viruses</taxon>
        <taxon>Duplodnaviria</taxon>
        <taxon>Heunggongvirae</taxon>
        <taxon>Uroviricota</taxon>
        <taxon>Caudoviricetes</taxon>
        <taxon>Peduoviridae</taxon>
        <taxon>Maltschvirus</taxon>
        <taxon>Maltschvirus maltsch</taxon>
    </lineage>
</organism>